<evidence type="ECO:0000256" key="2">
    <source>
        <dbReference type="ARBA" id="ARBA00007511"/>
    </source>
</evidence>
<dbReference type="InterPro" id="IPR005496">
    <property type="entry name" value="Integral_membrane_TerC"/>
</dbReference>
<feature type="transmembrane region" description="Helical" evidence="6">
    <location>
        <begin position="117"/>
        <end position="139"/>
    </location>
</feature>
<evidence type="ECO:0000256" key="5">
    <source>
        <dbReference type="ARBA" id="ARBA00023136"/>
    </source>
</evidence>
<dbReference type="GO" id="GO:0016020">
    <property type="term" value="C:membrane"/>
    <property type="evidence" value="ECO:0007669"/>
    <property type="project" value="UniProtKB-SubCell"/>
</dbReference>
<keyword evidence="8" id="KW-1185">Reference proteome</keyword>
<evidence type="ECO:0000256" key="4">
    <source>
        <dbReference type="ARBA" id="ARBA00022989"/>
    </source>
</evidence>
<feature type="transmembrane region" description="Helical" evidence="6">
    <location>
        <begin position="171"/>
        <end position="190"/>
    </location>
</feature>
<comment type="similarity">
    <text evidence="2">Belongs to the TerC family.</text>
</comment>
<evidence type="ECO:0000256" key="3">
    <source>
        <dbReference type="ARBA" id="ARBA00022692"/>
    </source>
</evidence>
<dbReference type="NCBIfam" id="TIGR03717">
    <property type="entry name" value="R_switched_YjbE"/>
    <property type="match status" value="1"/>
</dbReference>
<evidence type="ECO:0000313" key="8">
    <source>
        <dbReference type="Proteomes" id="UP000441717"/>
    </source>
</evidence>
<feature type="transmembrane region" description="Helical" evidence="6">
    <location>
        <begin position="72"/>
        <end position="96"/>
    </location>
</feature>
<feature type="transmembrane region" description="Helical" evidence="6">
    <location>
        <begin position="145"/>
        <end position="164"/>
    </location>
</feature>
<accession>A0A6N7IST7</accession>
<keyword evidence="4 6" id="KW-1133">Transmembrane helix</keyword>
<proteinExistence type="inferred from homology"/>
<comment type="caution">
    <text evidence="7">The sequence shown here is derived from an EMBL/GenBank/DDBJ whole genome shotgun (WGS) entry which is preliminary data.</text>
</comment>
<name>A0A6N7IST7_9FIRM</name>
<reference evidence="7 8" key="1">
    <citation type="submission" date="2019-10" db="EMBL/GenBank/DDBJ databases">
        <title>Comparative genomics of sulfur disproportionating microorganisms.</title>
        <authorList>
            <person name="Ward L.M."/>
            <person name="Bertran E."/>
            <person name="Johnston D."/>
        </authorList>
    </citation>
    <scope>NUCLEOTIDE SEQUENCE [LARGE SCALE GENOMIC DNA]</scope>
    <source>
        <strain evidence="7 8">DSM 14055</strain>
    </source>
</reference>
<organism evidence="7 8">
    <name type="scientific">Desulfofundulus thermobenzoicus</name>
    <dbReference type="NCBI Taxonomy" id="29376"/>
    <lineage>
        <taxon>Bacteria</taxon>
        <taxon>Bacillati</taxon>
        <taxon>Bacillota</taxon>
        <taxon>Clostridia</taxon>
        <taxon>Eubacteriales</taxon>
        <taxon>Peptococcaceae</taxon>
        <taxon>Desulfofundulus</taxon>
    </lineage>
</organism>
<protein>
    <submittedName>
        <fullName evidence="7">YjbE family putative metal transport protein</fullName>
    </submittedName>
</protein>
<dbReference type="PANTHER" id="PTHR30238">
    <property type="entry name" value="MEMBRANE BOUND PREDICTED REDOX MODULATOR"/>
    <property type="match status" value="1"/>
</dbReference>
<dbReference type="Proteomes" id="UP000441717">
    <property type="component" value="Unassembled WGS sequence"/>
</dbReference>
<feature type="transmembrane region" description="Helical" evidence="6">
    <location>
        <begin position="15"/>
        <end position="38"/>
    </location>
</feature>
<gene>
    <name evidence="7" type="ORF">GFC01_09955</name>
</gene>
<evidence type="ECO:0000313" key="7">
    <source>
        <dbReference type="EMBL" id="MQL52579.1"/>
    </source>
</evidence>
<dbReference type="InterPro" id="IPR022301">
    <property type="entry name" value="Integral_membrane_YjbE"/>
</dbReference>
<dbReference type="OrthoDB" id="5295733at2"/>
<dbReference type="EMBL" id="WHYR01000024">
    <property type="protein sequence ID" value="MQL52579.1"/>
    <property type="molecule type" value="Genomic_DNA"/>
</dbReference>
<comment type="subcellular location">
    <subcellularLocation>
        <location evidence="1">Membrane</location>
        <topology evidence="1">Multi-pass membrane protein</topology>
    </subcellularLocation>
</comment>
<feature type="transmembrane region" description="Helical" evidence="6">
    <location>
        <begin position="210"/>
        <end position="229"/>
    </location>
</feature>
<keyword evidence="5 6" id="KW-0472">Membrane</keyword>
<dbReference type="AlphaFoldDB" id="A0A6N7IST7"/>
<sequence>MEVKDEVDFFGGGKIFALLTIVMADLMLAGDNALVIGMACRGLPPAHKRLALLWGTGGAVALRILLTGGVTLLLVIPFLQALGGILLIWVALKLLLPEKQVCVNNGVCHNTGLMGAIKTIIMADVVMSLDNVLAVAGAANGHPGLVVFGLALSIPIVIGGSQLVSLLVEKYPVLLFAGAAVLAWTAGRMLVEDRLVRQLTGITGIDHLPVETAVQVGITVLVLLAGWYLHRRGQKGESTAPSHQSMS</sequence>
<keyword evidence="3 6" id="KW-0812">Transmembrane</keyword>
<dbReference type="Pfam" id="PF03741">
    <property type="entry name" value="TerC"/>
    <property type="match status" value="1"/>
</dbReference>
<feature type="transmembrane region" description="Helical" evidence="6">
    <location>
        <begin position="50"/>
        <end position="66"/>
    </location>
</feature>
<dbReference type="PANTHER" id="PTHR30238:SF4">
    <property type="entry name" value="SLL1022 PROTEIN"/>
    <property type="match status" value="1"/>
</dbReference>
<evidence type="ECO:0000256" key="6">
    <source>
        <dbReference type="SAM" id="Phobius"/>
    </source>
</evidence>
<evidence type="ECO:0000256" key="1">
    <source>
        <dbReference type="ARBA" id="ARBA00004141"/>
    </source>
</evidence>